<evidence type="ECO:0000313" key="11">
    <source>
        <dbReference type="Ensembl" id="ENSACDP00005005346.1"/>
    </source>
</evidence>
<feature type="disulfide bond" evidence="8">
    <location>
        <begin position="1343"/>
        <end position="1370"/>
    </location>
</feature>
<feature type="disulfide bond" evidence="7">
    <location>
        <begin position="620"/>
        <end position="629"/>
    </location>
</feature>
<dbReference type="FunFam" id="2.10.25.10:FF:000143">
    <property type="entry name" value="Protein crumbs 1"/>
    <property type="match status" value="1"/>
</dbReference>
<keyword evidence="2" id="KW-0732">Signal</keyword>
<feature type="disulfide bond" evidence="7">
    <location>
        <begin position="66"/>
        <end position="75"/>
    </location>
</feature>
<feature type="disulfide bond" evidence="7">
    <location>
        <begin position="28"/>
        <end position="37"/>
    </location>
</feature>
<evidence type="ECO:0000256" key="8">
    <source>
        <dbReference type="PROSITE-ProRule" id="PRU00122"/>
    </source>
</evidence>
<dbReference type="Pfam" id="PF12661">
    <property type="entry name" value="hEGF"/>
    <property type="match status" value="2"/>
</dbReference>
<feature type="disulfide bond" evidence="7">
    <location>
        <begin position="285"/>
        <end position="294"/>
    </location>
</feature>
<dbReference type="PANTHER" id="PTHR12916:SF13">
    <property type="entry name" value="SUSHI, VON WILLEBRAND FACTOR TYPE A, EGF AND PENTRAXIN DOMAIN-CONTAINING PROTEIN 1-LIKE"/>
    <property type="match status" value="1"/>
</dbReference>
<keyword evidence="5 7" id="KW-1015">Disulfide bond</keyword>
<dbReference type="PROSITE" id="PS50025">
    <property type="entry name" value="LAM_G_DOMAIN"/>
    <property type="match status" value="5"/>
</dbReference>
<feature type="domain" description="EGF-like" evidence="10">
    <location>
        <begin position="1106"/>
        <end position="1142"/>
    </location>
</feature>
<dbReference type="CDD" id="cd00054">
    <property type="entry name" value="EGF_CA"/>
    <property type="match status" value="8"/>
</dbReference>
<feature type="disulfide bond" evidence="7">
    <location>
        <begin position="1175"/>
        <end position="1184"/>
    </location>
</feature>
<feature type="domain" description="EGF-like" evidence="10">
    <location>
        <begin position="1144"/>
        <end position="1185"/>
    </location>
</feature>
<organism evidence="11 12">
    <name type="scientific">Anser cygnoides</name>
    <name type="common">Swan goose</name>
    <dbReference type="NCBI Taxonomy" id="8845"/>
    <lineage>
        <taxon>Eukaryota</taxon>
        <taxon>Metazoa</taxon>
        <taxon>Chordata</taxon>
        <taxon>Craniata</taxon>
        <taxon>Vertebrata</taxon>
        <taxon>Euteleostomi</taxon>
        <taxon>Archelosauria</taxon>
        <taxon>Archosauria</taxon>
        <taxon>Dinosauria</taxon>
        <taxon>Saurischia</taxon>
        <taxon>Theropoda</taxon>
        <taxon>Coelurosauria</taxon>
        <taxon>Aves</taxon>
        <taxon>Neognathae</taxon>
        <taxon>Galloanserae</taxon>
        <taxon>Anseriformes</taxon>
        <taxon>Anatidae</taxon>
        <taxon>Anserinae</taxon>
        <taxon>Anser</taxon>
    </lineage>
</organism>
<feature type="domain" description="Laminin G" evidence="9">
    <location>
        <begin position="1451"/>
        <end position="1638"/>
    </location>
</feature>
<keyword evidence="6" id="KW-0325">Glycoprotein</keyword>
<feature type="domain" description="EGF-like" evidence="10">
    <location>
        <begin position="115"/>
        <end position="151"/>
    </location>
</feature>
<feature type="domain" description="EGF-like" evidence="10">
    <location>
        <begin position="78"/>
        <end position="113"/>
    </location>
</feature>
<dbReference type="SMART" id="SM00282">
    <property type="entry name" value="LamG"/>
    <property type="match status" value="5"/>
</dbReference>
<dbReference type="SMART" id="SM00181">
    <property type="entry name" value="EGF"/>
    <property type="match status" value="14"/>
</dbReference>
<dbReference type="SMART" id="SM00179">
    <property type="entry name" value="EGF_CA"/>
    <property type="match status" value="11"/>
</dbReference>
<dbReference type="PRINTS" id="PR01983">
    <property type="entry name" value="NOTCH"/>
</dbReference>
<dbReference type="GO" id="GO:0005509">
    <property type="term" value="F:calcium ion binding"/>
    <property type="evidence" value="ECO:0007669"/>
    <property type="project" value="InterPro"/>
</dbReference>
<feature type="disulfide bond" evidence="7">
    <location>
        <begin position="82"/>
        <end position="92"/>
    </location>
</feature>
<dbReference type="InterPro" id="IPR013032">
    <property type="entry name" value="EGF-like_CS"/>
</dbReference>
<keyword evidence="3" id="KW-0677">Repeat</keyword>
<dbReference type="SUPFAM" id="SSF57196">
    <property type="entry name" value="EGF/Laminin"/>
    <property type="match status" value="8"/>
</dbReference>
<proteinExistence type="predicted"/>
<feature type="disulfide bond" evidence="7">
    <location>
        <begin position="103"/>
        <end position="112"/>
    </location>
</feature>
<dbReference type="InterPro" id="IPR013320">
    <property type="entry name" value="ConA-like_dom_sf"/>
</dbReference>
<dbReference type="Pfam" id="PF00008">
    <property type="entry name" value="EGF"/>
    <property type="match status" value="7"/>
</dbReference>
<dbReference type="PROSITE" id="PS50026">
    <property type="entry name" value="EGF_3"/>
    <property type="match status" value="13"/>
</dbReference>
<dbReference type="FunFam" id="2.10.25.10:FF:000508">
    <property type="entry name" value="Eyes shut homolog"/>
    <property type="match status" value="1"/>
</dbReference>
<name>A0A8B9DFA7_ANSCY</name>
<feature type="domain" description="EGF-like" evidence="10">
    <location>
        <begin position="40"/>
        <end position="76"/>
    </location>
</feature>
<feature type="disulfide bond" evidence="7">
    <location>
        <begin position="141"/>
        <end position="150"/>
    </location>
</feature>
<feature type="domain" description="EGF-like" evidence="10">
    <location>
        <begin position="220"/>
        <end position="256"/>
    </location>
</feature>
<evidence type="ECO:0000313" key="12">
    <source>
        <dbReference type="Proteomes" id="UP000694521"/>
    </source>
</evidence>
<dbReference type="Gene3D" id="2.10.25.10">
    <property type="entry name" value="Laminin"/>
    <property type="match status" value="13"/>
</dbReference>
<comment type="caution">
    <text evidence="7">Lacks conserved residue(s) required for the propagation of feature annotation.</text>
</comment>
<feature type="disulfide bond" evidence="7">
    <location>
        <begin position="262"/>
        <end position="272"/>
    </location>
</feature>
<dbReference type="PROSITE" id="PS00022">
    <property type="entry name" value="EGF_1"/>
    <property type="match status" value="12"/>
</dbReference>
<feature type="domain" description="Laminin G" evidence="9">
    <location>
        <begin position="915"/>
        <end position="1105"/>
    </location>
</feature>
<feature type="domain" description="EGF-like" evidence="10">
    <location>
        <begin position="589"/>
        <end position="630"/>
    </location>
</feature>
<evidence type="ECO:0000256" key="4">
    <source>
        <dbReference type="ARBA" id="ARBA00022837"/>
    </source>
</evidence>
<dbReference type="FunFam" id="2.60.120.200:FF:000183">
    <property type="entry name" value="Protein eyes shut homolog"/>
    <property type="match status" value="1"/>
</dbReference>
<dbReference type="FunFam" id="2.10.25.10:FF:000747">
    <property type="entry name" value="Protein eyes shut homolog"/>
    <property type="match status" value="1"/>
</dbReference>
<evidence type="ECO:0000256" key="3">
    <source>
        <dbReference type="ARBA" id="ARBA00022737"/>
    </source>
</evidence>
<feature type="disulfide bond" evidence="7">
    <location>
        <begin position="1436"/>
        <end position="1445"/>
    </location>
</feature>
<feature type="domain" description="EGF-like" evidence="10">
    <location>
        <begin position="1408"/>
        <end position="1446"/>
    </location>
</feature>
<dbReference type="GO" id="GO:0005112">
    <property type="term" value="F:Notch binding"/>
    <property type="evidence" value="ECO:0007669"/>
    <property type="project" value="TreeGrafter"/>
</dbReference>
<dbReference type="GO" id="GO:0007219">
    <property type="term" value="P:Notch signaling pathway"/>
    <property type="evidence" value="ECO:0007669"/>
    <property type="project" value="TreeGrafter"/>
</dbReference>
<dbReference type="PROSITE" id="PS01186">
    <property type="entry name" value="EGF_2"/>
    <property type="match status" value="9"/>
</dbReference>
<reference evidence="11" key="2">
    <citation type="submission" date="2025-09" db="UniProtKB">
        <authorList>
            <consortium name="Ensembl"/>
        </authorList>
    </citation>
    <scope>IDENTIFICATION</scope>
</reference>
<dbReference type="GO" id="GO:0048589">
    <property type="term" value="P:developmental growth"/>
    <property type="evidence" value="ECO:0007669"/>
    <property type="project" value="UniProtKB-ARBA"/>
</dbReference>
<keyword evidence="12" id="KW-1185">Reference proteome</keyword>
<dbReference type="InterPro" id="IPR000152">
    <property type="entry name" value="EGF-type_Asp/Asn_hydroxyl_site"/>
</dbReference>
<dbReference type="Pfam" id="PF02210">
    <property type="entry name" value="Laminin_G_2"/>
    <property type="match status" value="5"/>
</dbReference>
<evidence type="ECO:0000256" key="6">
    <source>
        <dbReference type="ARBA" id="ARBA00023180"/>
    </source>
</evidence>
<evidence type="ECO:0000256" key="1">
    <source>
        <dbReference type="ARBA" id="ARBA00022536"/>
    </source>
</evidence>
<dbReference type="Gene3D" id="2.60.120.200">
    <property type="match status" value="5"/>
</dbReference>
<dbReference type="PROSITE" id="PS00010">
    <property type="entry name" value="ASX_HYDROXYL"/>
    <property type="match status" value="5"/>
</dbReference>
<keyword evidence="4" id="KW-0106">Calcium</keyword>
<feature type="disulfide bond" evidence="7">
    <location>
        <begin position="246"/>
        <end position="255"/>
    </location>
</feature>
<dbReference type="Proteomes" id="UP000694521">
    <property type="component" value="Unplaced"/>
</dbReference>
<dbReference type="PANTHER" id="PTHR12916">
    <property type="entry name" value="CYTOCHROME C OXIDASE POLYPEPTIDE VIC-2"/>
    <property type="match status" value="1"/>
</dbReference>
<evidence type="ECO:0000256" key="5">
    <source>
        <dbReference type="ARBA" id="ARBA00023157"/>
    </source>
</evidence>
<dbReference type="SUPFAM" id="SSF49899">
    <property type="entry name" value="Concanavalin A-like lectins/glucanases"/>
    <property type="match status" value="5"/>
</dbReference>
<dbReference type="InterPro" id="IPR001791">
    <property type="entry name" value="Laminin_G"/>
</dbReference>
<dbReference type="PROSITE" id="PS01187">
    <property type="entry name" value="EGF_CA"/>
    <property type="match status" value="3"/>
</dbReference>
<feature type="domain" description="EGF-like" evidence="10">
    <location>
        <begin position="2"/>
        <end position="38"/>
    </location>
</feature>
<feature type="domain" description="EGF-like" evidence="10">
    <location>
        <begin position="831"/>
        <end position="867"/>
    </location>
</feature>
<reference evidence="11" key="1">
    <citation type="submission" date="2025-08" db="UniProtKB">
        <authorList>
            <consortium name="Ensembl"/>
        </authorList>
    </citation>
    <scope>IDENTIFICATION</scope>
</reference>
<feature type="disulfide bond" evidence="7">
    <location>
        <begin position="857"/>
        <end position="866"/>
    </location>
</feature>
<protein>
    <recommendedName>
        <fullName evidence="13">Protein eyes shut homolog</fullName>
    </recommendedName>
</protein>
<evidence type="ECO:0000256" key="7">
    <source>
        <dbReference type="PROSITE-ProRule" id="PRU00076"/>
    </source>
</evidence>
<dbReference type="Ensembl" id="ENSACDT00005006413.1">
    <property type="protein sequence ID" value="ENSACDP00005005346.1"/>
    <property type="gene ID" value="ENSACDG00005003924.1"/>
</dbReference>
<feature type="domain" description="EGF-like" evidence="10">
    <location>
        <begin position="258"/>
        <end position="295"/>
    </location>
</feature>
<feature type="domain" description="Laminin G" evidence="9">
    <location>
        <begin position="1192"/>
        <end position="1370"/>
    </location>
</feature>
<accession>A0A8B9DFA7</accession>
<dbReference type="InterPro" id="IPR018097">
    <property type="entry name" value="EGF_Ca-bd_CS"/>
</dbReference>
<dbReference type="FunFam" id="2.60.120.200:FF:000190">
    <property type="entry name" value="Protein eyes shut homolog"/>
    <property type="match status" value="1"/>
</dbReference>
<dbReference type="FunFam" id="2.10.25.10:FF:000591">
    <property type="entry name" value="Protein eyes shut homolog"/>
    <property type="match status" value="1"/>
</dbReference>
<feature type="domain" description="EGF-like" evidence="10">
    <location>
        <begin position="1371"/>
        <end position="1407"/>
    </location>
</feature>
<evidence type="ECO:0000259" key="9">
    <source>
        <dbReference type="PROSITE" id="PS50025"/>
    </source>
</evidence>
<dbReference type="FunFam" id="2.60.120.200:FF:000210">
    <property type="entry name" value="Protein eyes shut homolog"/>
    <property type="match status" value="1"/>
</dbReference>
<evidence type="ECO:0000256" key="2">
    <source>
        <dbReference type="ARBA" id="ARBA00022729"/>
    </source>
</evidence>
<dbReference type="InterPro" id="IPR000742">
    <property type="entry name" value="EGF"/>
</dbReference>
<keyword evidence="1 7" id="KW-0245">EGF-like domain</keyword>
<dbReference type="InterPro" id="IPR001881">
    <property type="entry name" value="EGF-like_Ca-bd_dom"/>
</dbReference>
<dbReference type="FunFam" id="2.10.25.10:FF:000122">
    <property type="entry name" value="Protein crumbs homolog 2"/>
    <property type="match status" value="1"/>
</dbReference>
<evidence type="ECO:0008006" key="13">
    <source>
        <dbReference type="Google" id="ProtNLM"/>
    </source>
</evidence>
<feature type="disulfide bond" evidence="7">
    <location>
        <begin position="1132"/>
        <end position="1141"/>
    </location>
</feature>
<dbReference type="CDD" id="cd00110">
    <property type="entry name" value="LamG"/>
    <property type="match status" value="5"/>
</dbReference>
<feature type="domain" description="Laminin G" evidence="9">
    <location>
        <begin position="374"/>
        <end position="554"/>
    </location>
</feature>
<feature type="domain" description="EGF-like" evidence="10">
    <location>
        <begin position="868"/>
        <end position="904"/>
    </location>
</feature>
<dbReference type="FunFam" id="2.10.25.10:FF:000031">
    <property type="entry name" value="neurogenic locus notch homolog protein 3"/>
    <property type="match status" value="1"/>
</dbReference>
<feature type="disulfide bond" evidence="7">
    <location>
        <begin position="1417"/>
        <end position="1434"/>
    </location>
</feature>
<dbReference type="FunFam" id="2.10.25.10:FF:000279">
    <property type="entry name" value="Neurogenic locus notch 1"/>
    <property type="match status" value="1"/>
</dbReference>
<feature type="disulfide bond" evidence="7">
    <location>
        <begin position="894"/>
        <end position="903"/>
    </location>
</feature>
<dbReference type="FunFam" id="2.10.25.10:FF:000472">
    <property type="entry name" value="Uncharacterized protein, isoform A"/>
    <property type="match status" value="1"/>
</dbReference>
<feature type="domain" description="Laminin G" evidence="9">
    <location>
        <begin position="635"/>
        <end position="835"/>
    </location>
</feature>
<feature type="disulfide bond" evidence="7">
    <location>
        <begin position="1397"/>
        <end position="1406"/>
    </location>
</feature>
<sequence length="1638" mass="180708">MDVNECETLPCLHGGSCINRLGGYQCDCSPGFTGDRCEANIDECISAPCLNNGSCIDDISSYTCHCRRGFIGTNCEINVNECLPDPCLHGRCIDLIDGYQCSCEAGWTSTRCEININECESVPCINGGSCQDLVNAFVCICLSGYTGKFCEVDIDVCSEPTLSSVLCYNGGVCADGPGRTFHCRRVMRSEKWGDKKQVEHPECGERLCLAGFSGQFCEIEVNECNSSPCLHGSTCEDHVNGYTCKCQQGWEGLHCELDVDECISNPCIHGICVQRDPGFGYSCFCKPGFVGRSCELNYNDCLIQSCSTGFLCVDGINNITCLPTIPQSKKTEMAEVFPTEILDNDRPTALAVSVELSSKHATPDFHSEEMSQDFSYARYYGDSYLEFQGLHFNILNFIHLEFKTHDPHGLLLYIDQSPETIGQFLIQLFIRHGTLQYQFLCNEATEVKNITTTDRVDDGHWYKVQIRQGMVPCEAEMSVLEISAKTRMPSNFWSSSYQLETGSVFFGGLPHPYAIKQVPGPVYNFTGCIQVIEINNVGPFNISNAVRRNNIDSCRTPVPTHLPTAFPVVSYDMPELPEPVVPSPRSPELPSVCQEGLCRSGGTCHPISLPTGATSFQCDCPLHFTGRFCEKDTTLFFPSFTGNSYLELPSLTSVSEIRTASGQEASNLTTLYLTVKTTALSGTILYTSEKNSGEQFLHLYLVEGRPAVRFSCGNSQNILTVSLNQSISKGILIPITISYMLPVSSPEGYCMIEMAADGNPPVQHRLSLSYEASQITFGSIFLGNVPVHEEVPRCVGQIHGYKGCIRDFQVNNKELFIIDEALGGRNVENCNVPICEYHPCHNGGTCTSDAENWFCECPKIYSGKLCQFMTCDENPCGNGATCFPKSRRDAVCLCPYGRSGILCSDVISISQPSFSGTDAFGYTSFLAYSTIPNITFYYEFRLKFQLINHQSALQDNLIFFTGQKGQGLNGDDFLVLGLRDGRVVYSYNLGSGTATIISKPLDLTLKIHVIHLGRYLQKGWLKVDDQKNKTVTSPGRLVGLNVFSQFYLGGYHEYTPELLPKGSRFKNSFQGCIFDVQVRTNMNQEFKSPGIPEGHPNSGRSVGQCTDSPCSLIKCRNGGKCVESGSTVYCDCLTGWKGAFCTEMVSVCDPEHDPPHLCKQGGTCVPLPDGYTCHCPLGTTGTYCEQAISISDPSFRSNESSWMSFAPFYIRHKTHIKLQFQPLSPDGILFYTAQHLGTQSGDFLCISLVNGFIQLRYNLGDKTIILQALQKIQADGKTWHLLKAGRVGTEGYLELDGTNITQKGSAGMKALDIHTDFYVGGVSSLSLVNSMAVEDEPTGFSGCIREIIINDRELKLTATDPKGGANIGDCDGTACGYSVCKNNGTCQVESSGFSCSCPQGWIGNTCEESVHCSENRCGSRALCIPQPTLFSYTCVCALGWSGKHCDSKIKFFTAQFVGNSYIKYIDPLYRKRDLQYTRISLNFTTNQTEALMVWMGKAEDEDNDFLAIGLANGTLKVVINLGERISVPLIHSKDSTCDERWHFVTVIQNQTCIKVYLDEELIIFEDIDPDRKYTALNYGGICYFGGFEIGRNIHTVTAGLFQKEFSGKIKDIALFQDSKKVQLMKAEGYNVHNGDHRN</sequence>
<evidence type="ECO:0000259" key="10">
    <source>
        <dbReference type="PROSITE" id="PS50026"/>
    </source>
</evidence>